<name>A0ABP8KEY0_9ACTN</name>
<accession>A0ABP8KEY0</accession>
<dbReference type="RefSeq" id="WP_345001059.1">
    <property type="nucleotide sequence ID" value="NZ_BAABFR010000135.1"/>
</dbReference>
<sequence length="155" mass="16111">MNLGEAARLHDAVDRLAAGLGGGESADLSVSAWQILREAARLGGDASPSTIAVALGLRRPNVSHAIRELQRGGLLEPDGAAPDARRRIVRLTAAGREVLGRSRTGRAHRLATLVATQLGADEARRLAEVVPLLTRLADTAFAADVESASARGGRA</sequence>
<dbReference type="SMART" id="SM00347">
    <property type="entry name" value="HTH_MARR"/>
    <property type="match status" value="1"/>
</dbReference>
<dbReference type="PANTHER" id="PTHR39515">
    <property type="entry name" value="CONSERVED PROTEIN"/>
    <property type="match status" value="1"/>
</dbReference>
<dbReference type="InterPro" id="IPR000835">
    <property type="entry name" value="HTH_MarR-typ"/>
</dbReference>
<comment type="caution">
    <text evidence="2">The sequence shown here is derived from an EMBL/GenBank/DDBJ whole genome shotgun (WGS) entry which is preliminary data.</text>
</comment>
<dbReference type="Gene3D" id="1.10.10.10">
    <property type="entry name" value="Winged helix-like DNA-binding domain superfamily/Winged helix DNA-binding domain"/>
    <property type="match status" value="1"/>
</dbReference>
<gene>
    <name evidence="2" type="ORF">GCM10023147_48270</name>
</gene>
<dbReference type="PANTHER" id="PTHR39515:SF2">
    <property type="entry name" value="HTH-TYPE TRANSCRIPTIONAL REGULATOR RV0880"/>
    <property type="match status" value="1"/>
</dbReference>
<organism evidence="2 3">
    <name type="scientific">Tsukamurella soli</name>
    <dbReference type="NCBI Taxonomy" id="644556"/>
    <lineage>
        <taxon>Bacteria</taxon>
        <taxon>Bacillati</taxon>
        <taxon>Actinomycetota</taxon>
        <taxon>Actinomycetes</taxon>
        <taxon>Mycobacteriales</taxon>
        <taxon>Tsukamurellaceae</taxon>
        <taxon>Tsukamurella</taxon>
    </lineage>
</organism>
<reference evidence="3" key="1">
    <citation type="journal article" date="2019" name="Int. J. Syst. Evol. Microbiol.">
        <title>The Global Catalogue of Microorganisms (GCM) 10K type strain sequencing project: providing services to taxonomists for standard genome sequencing and annotation.</title>
        <authorList>
            <consortium name="The Broad Institute Genomics Platform"/>
            <consortium name="The Broad Institute Genome Sequencing Center for Infectious Disease"/>
            <person name="Wu L."/>
            <person name="Ma J."/>
        </authorList>
    </citation>
    <scope>NUCLEOTIDE SEQUENCE [LARGE SCALE GENOMIC DNA]</scope>
    <source>
        <strain evidence="3">JCM 17688</strain>
    </source>
</reference>
<proteinExistence type="predicted"/>
<dbReference type="InterPro" id="IPR052526">
    <property type="entry name" value="HTH-type_Bedaq_tolerance"/>
</dbReference>
<dbReference type="SUPFAM" id="SSF46785">
    <property type="entry name" value="Winged helix' DNA-binding domain"/>
    <property type="match status" value="1"/>
</dbReference>
<dbReference type="Proteomes" id="UP001500635">
    <property type="component" value="Unassembled WGS sequence"/>
</dbReference>
<feature type="domain" description="HTH marR-type" evidence="1">
    <location>
        <begin position="1"/>
        <end position="138"/>
    </location>
</feature>
<dbReference type="EMBL" id="BAABFR010000135">
    <property type="protein sequence ID" value="GAA4405242.1"/>
    <property type="molecule type" value="Genomic_DNA"/>
</dbReference>
<dbReference type="InterPro" id="IPR036388">
    <property type="entry name" value="WH-like_DNA-bd_sf"/>
</dbReference>
<dbReference type="InterPro" id="IPR036390">
    <property type="entry name" value="WH_DNA-bd_sf"/>
</dbReference>
<dbReference type="PROSITE" id="PS50995">
    <property type="entry name" value="HTH_MARR_2"/>
    <property type="match status" value="1"/>
</dbReference>
<evidence type="ECO:0000313" key="2">
    <source>
        <dbReference type="EMBL" id="GAA4405242.1"/>
    </source>
</evidence>
<protein>
    <submittedName>
        <fullName evidence="2">MarR family transcriptional regulator</fullName>
    </submittedName>
</protein>
<dbReference type="Gene3D" id="1.10.287.100">
    <property type="match status" value="1"/>
</dbReference>
<dbReference type="Pfam" id="PF12802">
    <property type="entry name" value="MarR_2"/>
    <property type="match status" value="1"/>
</dbReference>
<keyword evidence="3" id="KW-1185">Reference proteome</keyword>
<evidence type="ECO:0000313" key="3">
    <source>
        <dbReference type="Proteomes" id="UP001500635"/>
    </source>
</evidence>
<evidence type="ECO:0000259" key="1">
    <source>
        <dbReference type="PROSITE" id="PS50995"/>
    </source>
</evidence>